<name>A0A1H2PKT1_9BURK</name>
<dbReference type="PANTHER" id="PTHR37835:SF1">
    <property type="entry name" value="ALPHA-CLOSTRIPAIN"/>
    <property type="match status" value="1"/>
</dbReference>
<dbReference type="AlphaFoldDB" id="A0A1H2PKT1"/>
<dbReference type="RefSeq" id="WP_235837785.1">
    <property type="nucleotide sequence ID" value="NZ_FNLO01000002.1"/>
</dbReference>
<dbReference type="Proteomes" id="UP000243719">
    <property type="component" value="Unassembled WGS sequence"/>
</dbReference>
<keyword evidence="3" id="KW-1185">Reference proteome</keyword>
<dbReference type="Gene3D" id="3.40.50.11970">
    <property type="match status" value="1"/>
</dbReference>
<reference evidence="3" key="1">
    <citation type="submission" date="2016-09" db="EMBL/GenBank/DDBJ databases">
        <authorList>
            <person name="Varghese N."/>
            <person name="Submissions S."/>
        </authorList>
    </citation>
    <scope>NUCLEOTIDE SEQUENCE [LARGE SCALE GENOMIC DNA]</scope>
    <source>
        <strain evidence="3">JS23</strain>
    </source>
</reference>
<dbReference type="PANTHER" id="PTHR37835">
    <property type="entry name" value="ALPHA-CLOSTRIPAIN"/>
    <property type="match status" value="1"/>
</dbReference>
<proteinExistence type="predicted"/>
<feature type="signal peptide" evidence="1">
    <location>
        <begin position="1"/>
        <end position="18"/>
    </location>
</feature>
<dbReference type="STRING" id="1770053.SAMN05216551_102213"/>
<organism evidence="2 3">
    <name type="scientific">Chitinasiproducens palmae</name>
    <dbReference type="NCBI Taxonomy" id="1770053"/>
    <lineage>
        <taxon>Bacteria</taxon>
        <taxon>Pseudomonadati</taxon>
        <taxon>Pseudomonadota</taxon>
        <taxon>Betaproteobacteria</taxon>
        <taxon>Burkholderiales</taxon>
        <taxon>Burkholderiaceae</taxon>
        <taxon>Chitinasiproducens</taxon>
    </lineage>
</organism>
<evidence type="ECO:0000256" key="1">
    <source>
        <dbReference type="SAM" id="SignalP"/>
    </source>
</evidence>
<dbReference type="EMBL" id="FNLO01000002">
    <property type="protein sequence ID" value="SDV47038.1"/>
    <property type="molecule type" value="Genomic_DNA"/>
</dbReference>
<sequence length="620" mass="66084">MRRVILKAAVLLSVACLASCGGDTKEAPPQPQPQPQAATTVMVYMVGSNLESNNQLSATGNLKEMLRTSLPANTNVVIETGGANVQNNPSSPVPNWINVKRHVLLGGRLQEVADLGTPDMGAATTLSDFISWAGKTYPATNYKLILWDHGGGWTGYGGDENKPDALGRNSMLSLTSLSTALQTGTSNGAVHFDVIGFDACLMATVEVADALKPYGDFLLASQELEPGSGWNWTTVIASADQDAKTFGKTVADAYVSKQADEQQFGTLSLIDLTKVASVQRSIESWSGSVLKEVQGSDTTWPNLVWKRAVSMAFGGTGNGTDSRDDLDLVDIKQFSQAIGDTTPGSKDVANAVSDAVIYRNATANYSSASGLSLYFPSRSLRNTQSSADYQKSVAFSPVYRSFVKNYVAALAQKPHVWDIDSYVGQGKLVADAHSDAGVMFVDTLLLSSVDANGIATMVGSMPTYHSNNFAAKITVSAPLSGNWLTLRGNPVILGYIGADDNRQYWGVPIELNDTLTYLIYTAKPGTDEQVWTAIGTTSSLKDQVPRLMPLPSATDRIRLLAAKIDTTTAQASDLLPSTPVFSASNFDLSMSAVPAGYKQAAMLTDGVWSTKVSTVYSRLD</sequence>
<evidence type="ECO:0000313" key="2">
    <source>
        <dbReference type="EMBL" id="SDV47038.1"/>
    </source>
</evidence>
<dbReference type="InterPro" id="IPR005077">
    <property type="entry name" value="Peptidase_C11"/>
</dbReference>
<keyword evidence="1" id="KW-0732">Signal</keyword>
<feature type="chain" id="PRO_5017287724" description="Clostripain" evidence="1">
    <location>
        <begin position="19"/>
        <end position="620"/>
    </location>
</feature>
<accession>A0A1H2PKT1</accession>
<gene>
    <name evidence="2" type="ORF">SAMN05216551_102213</name>
</gene>
<protein>
    <recommendedName>
        <fullName evidence="4">Clostripain</fullName>
    </recommendedName>
</protein>
<evidence type="ECO:0000313" key="3">
    <source>
        <dbReference type="Proteomes" id="UP000243719"/>
    </source>
</evidence>
<evidence type="ECO:0008006" key="4">
    <source>
        <dbReference type="Google" id="ProtNLM"/>
    </source>
</evidence>
<dbReference type="Pfam" id="PF03415">
    <property type="entry name" value="Peptidase_C11"/>
    <property type="match status" value="1"/>
</dbReference>